<comment type="caution">
    <text evidence="14">The sequence shown here is derived from an EMBL/GenBank/DDBJ whole genome shotgun (WGS) entry which is preliminary data.</text>
</comment>
<proteinExistence type="inferred from homology"/>
<evidence type="ECO:0000256" key="12">
    <source>
        <dbReference type="ARBA" id="ARBA00023136"/>
    </source>
</evidence>
<dbReference type="Proteomes" id="UP001437256">
    <property type="component" value="Unassembled WGS sequence"/>
</dbReference>
<dbReference type="InterPro" id="IPR036396">
    <property type="entry name" value="Cyt_P450_sf"/>
</dbReference>
<keyword evidence="8" id="KW-1133">Transmembrane helix</keyword>
<accession>A0ABR3AAC8</accession>
<dbReference type="PANTHER" id="PTHR46300:SF2">
    <property type="entry name" value="CYTOCHROME P450 MONOOXYGENASE ALNH-RELATED"/>
    <property type="match status" value="1"/>
</dbReference>
<keyword evidence="5" id="KW-0349">Heme</keyword>
<evidence type="ECO:0000256" key="1">
    <source>
        <dbReference type="ARBA" id="ARBA00001971"/>
    </source>
</evidence>
<organism evidence="14 15">
    <name type="scientific">Marasmius tenuissimus</name>
    <dbReference type="NCBI Taxonomy" id="585030"/>
    <lineage>
        <taxon>Eukaryota</taxon>
        <taxon>Fungi</taxon>
        <taxon>Dikarya</taxon>
        <taxon>Basidiomycota</taxon>
        <taxon>Agaricomycotina</taxon>
        <taxon>Agaricomycetes</taxon>
        <taxon>Agaricomycetidae</taxon>
        <taxon>Agaricales</taxon>
        <taxon>Marasmiineae</taxon>
        <taxon>Marasmiaceae</taxon>
        <taxon>Marasmius</taxon>
    </lineage>
</organism>
<evidence type="ECO:0008006" key="16">
    <source>
        <dbReference type="Google" id="ProtNLM"/>
    </source>
</evidence>
<comment type="subcellular location">
    <subcellularLocation>
        <location evidence="2">Membrane</location>
        <topology evidence="2">Single-pass membrane protein</topology>
    </subcellularLocation>
</comment>
<evidence type="ECO:0000256" key="7">
    <source>
        <dbReference type="ARBA" id="ARBA00022723"/>
    </source>
</evidence>
<dbReference type="SUPFAM" id="SSF48264">
    <property type="entry name" value="Cytochrome P450"/>
    <property type="match status" value="1"/>
</dbReference>
<dbReference type="Pfam" id="PF00067">
    <property type="entry name" value="p450"/>
    <property type="match status" value="1"/>
</dbReference>
<keyword evidence="9" id="KW-0560">Oxidoreductase</keyword>
<keyword evidence="13" id="KW-0325">Glycoprotein</keyword>
<evidence type="ECO:0000256" key="8">
    <source>
        <dbReference type="ARBA" id="ARBA00022989"/>
    </source>
</evidence>
<keyword evidence="7" id="KW-0479">Metal-binding</keyword>
<evidence type="ECO:0000256" key="13">
    <source>
        <dbReference type="ARBA" id="ARBA00023180"/>
    </source>
</evidence>
<evidence type="ECO:0000313" key="15">
    <source>
        <dbReference type="Proteomes" id="UP001437256"/>
    </source>
</evidence>
<name>A0ABR3AAC8_9AGAR</name>
<dbReference type="Gene3D" id="1.10.630.10">
    <property type="entry name" value="Cytochrome P450"/>
    <property type="match status" value="1"/>
</dbReference>
<reference evidence="14 15" key="1">
    <citation type="submission" date="2024-05" db="EMBL/GenBank/DDBJ databases">
        <title>A draft genome resource for the thread blight pathogen Marasmius tenuissimus strain MS-2.</title>
        <authorList>
            <person name="Yulfo-Soto G.E."/>
            <person name="Baruah I.K."/>
            <person name="Amoako-Attah I."/>
            <person name="Bukari Y."/>
            <person name="Meinhardt L.W."/>
            <person name="Bailey B.A."/>
            <person name="Cohen S.P."/>
        </authorList>
    </citation>
    <scope>NUCLEOTIDE SEQUENCE [LARGE SCALE GENOMIC DNA]</scope>
    <source>
        <strain evidence="14 15">MS-2</strain>
    </source>
</reference>
<gene>
    <name evidence="14" type="ORF">AAF712_002834</name>
</gene>
<protein>
    <recommendedName>
        <fullName evidence="16">Cytochrome P450</fullName>
    </recommendedName>
</protein>
<comment type="cofactor">
    <cofactor evidence="1">
        <name>heme</name>
        <dbReference type="ChEBI" id="CHEBI:30413"/>
    </cofactor>
</comment>
<evidence type="ECO:0000256" key="6">
    <source>
        <dbReference type="ARBA" id="ARBA00022692"/>
    </source>
</evidence>
<evidence type="ECO:0000313" key="14">
    <source>
        <dbReference type="EMBL" id="KAL0069939.1"/>
    </source>
</evidence>
<sequence>MSTKLLPIQYAESTQLLLDIVRTPESFHNHINRYANSVIMSVAYGKRSPRYETPETKALFDAENEKNHLAEPGATPPLDFFPFLQYIPEWTGLAGWKKRVRECRQHQRDLFFGLLDETMGRMERGEENGCHMEEVIRRQKELQLDREMMAYLGGTLLEGGSDTSSGFLESVVLFMVAFPEVQKKAQAELDRVVGPHRLPTLDDLPELPYIRAFIQEVRVLFIVGD</sequence>
<keyword evidence="12" id="KW-0472">Membrane</keyword>
<keyword evidence="11" id="KW-0503">Monooxygenase</keyword>
<dbReference type="InterPro" id="IPR001128">
    <property type="entry name" value="Cyt_P450"/>
</dbReference>
<keyword evidence="15" id="KW-1185">Reference proteome</keyword>
<comment type="pathway">
    <text evidence="3">Secondary metabolite biosynthesis.</text>
</comment>
<evidence type="ECO:0000256" key="11">
    <source>
        <dbReference type="ARBA" id="ARBA00023033"/>
    </source>
</evidence>
<evidence type="ECO:0000256" key="4">
    <source>
        <dbReference type="ARBA" id="ARBA00010617"/>
    </source>
</evidence>
<comment type="similarity">
    <text evidence="4">Belongs to the cytochrome P450 family.</text>
</comment>
<dbReference type="PRINTS" id="PR00463">
    <property type="entry name" value="EP450I"/>
</dbReference>
<dbReference type="InterPro" id="IPR002401">
    <property type="entry name" value="Cyt_P450_E_grp-I"/>
</dbReference>
<keyword evidence="10" id="KW-0408">Iron</keyword>
<keyword evidence="6" id="KW-0812">Transmembrane</keyword>
<evidence type="ECO:0000256" key="3">
    <source>
        <dbReference type="ARBA" id="ARBA00005179"/>
    </source>
</evidence>
<dbReference type="EMBL" id="JBBXMP010000009">
    <property type="protein sequence ID" value="KAL0069939.1"/>
    <property type="molecule type" value="Genomic_DNA"/>
</dbReference>
<dbReference type="InterPro" id="IPR050364">
    <property type="entry name" value="Cytochrome_P450_fung"/>
</dbReference>
<evidence type="ECO:0000256" key="2">
    <source>
        <dbReference type="ARBA" id="ARBA00004167"/>
    </source>
</evidence>
<evidence type="ECO:0000256" key="10">
    <source>
        <dbReference type="ARBA" id="ARBA00023004"/>
    </source>
</evidence>
<evidence type="ECO:0000256" key="9">
    <source>
        <dbReference type="ARBA" id="ARBA00023002"/>
    </source>
</evidence>
<dbReference type="PANTHER" id="PTHR46300">
    <property type="entry name" value="P450, PUTATIVE (EUROFUNG)-RELATED-RELATED"/>
    <property type="match status" value="1"/>
</dbReference>
<evidence type="ECO:0000256" key="5">
    <source>
        <dbReference type="ARBA" id="ARBA00022617"/>
    </source>
</evidence>